<proteinExistence type="predicted"/>
<keyword evidence="2" id="KW-0732">Signal</keyword>
<evidence type="ECO:0000256" key="1">
    <source>
        <dbReference type="SAM" id="MobiDB-lite"/>
    </source>
</evidence>
<evidence type="ECO:0000313" key="3">
    <source>
        <dbReference type="EMBL" id="MFF0543022.1"/>
    </source>
</evidence>
<name>A0ABW6PKU5_9NOCA</name>
<gene>
    <name evidence="3" type="ORF">ACFYTF_09295</name>
</gene>
<dbReference type="EMBL" id="JBIAMX010000004">
    <property type="protein sequence ID" value="MFF0543022.1"/>
    <property type="molecule type" value="Genomic_DNA"/>
</dbReference>
<accession>A0ABW6PKU5</accession>
<feature type="signal peptide" evidence="2">
    <location>
        <begin position="1"/>
        <end position="28"/>
    </location>
</feature>
<keyword evidence="4" id="KW-1185">Reference proteome</keyword>
<sequence>MRHRTTLRATVAATALALSLTGAGLATAAPDAAPVRDRGHHAGTGSAGRLLSGSAEAGSAAVGSAAELAACTLLEPIIPLPICLLLA</sequence>
<dbReference type="Proteomes" id="UP001601444">
    <property type="component" value="Unassembled WGS sequence"/>
</dbReference>
<dbReference type="RefSeq" id="WP_387699721.1">
    <property type="nucleotide sequence ID" value="NZ_JBIAMX010000004.1"/>
</dbReference>
<feature type="region of interest" description="Disordered" evidence="1">
    <location>
        <begin position="31"/>
        <end position="51"/>
    </location>
</feature>
<evidence type="ECO:0000313" key="4">
    <source>
        <dbReference type="Proteomes" id="UP001601444"/>
    </source>
</evidence>
<organism evidence="3 4">
    <name type="scientific">Nocardia thailandica</name>
    <dbReference type="NCBI Taxonomy" id="257275"/>
    <lineage>
        <taxon>Bacteria</taxon>
        <taxon>Bacillati</taxon>
        <taxon>Actinomycetota</taxon>
        <taxon>Actinomycetes</taxon>
        <taxon>Mycobacteriales</taxon>
        <taxon>Nocardiaceae</taxon>
        <taxon>Nocardia</taxon>
    </lineage>
</organism>
<feature type="chain" id="PRO_5045301324" evidence="2">
    <location>
        <begin position="29"/>
        <end position="87"/>
    </location>
</feature>
<evidence type="ECO:0000256" key="2">
    <source>
        <dbReference type="SAM" id="SignalP"/>
    </source>
</evidence>
<comment type="caution">
    <text evidence="3">The sequence shown here is derived from an EMBL/GenBank/DDBJ whole genome shotgun (WGS) entry which is preliminary data.</text>
</comment>
<protein>
    <submittedName>
        <fullName evidence="3">Uncharacterized protein</fullName>
    </submittedName>
</protein>
<reference evidence="3 4" key="1">
    <citation type="submission" date="2024-10" db="EMBL/GenBank/DDBJ databases">
        <title>The Natural Products Discovery Center: Release of the First 8490 Sequenced Strains for Exploring Actinobacteria Biosynthetic Diversity.</title>
        <authorList>
            <person name="Kalkreuter E."/>
            <person name="Kautsar S.A."/>
            <person name="Yang D."/>
            <person name="Bader C.D."/>
            <person name="Teijaro C.N."/>
            <person name="Fluegel L."/>
            <person name="Davis C.M."/>
            <person name="Simpson J.R."/>
            <person name="Lauterbach L."/>
            <person name="Steele A.D."/>
            <person name="Gui C."/>
            <person name="Meng S."/>
            <person name="Li G."/>
            <person name="Viehrig K."/>
            <person name="Ye F."/>
            <person name="Su P."/>
            <person name="Kiefer A.F."/>
            <person name="Nichols A."/>
            <person name="Cepeda A.J."/>
            <person name="Yan W."/>
            <person name="Fan B."/>
            <person name="Jiang Y."/>
            <person name="Adhikari A."/>
            <person name="Zheng C.-J."/>
            <person name="Schuster L."/>
            <person name="Cowan T.M."/>
            <person name="Smanski M.J."/>
            <person name="Chevrette M.G."/>
            <person name="De Carvalho L.P.S."/>
            <person name="Shen B."/>
        </authorList>
    </citation>
    <scope>NUCLEOTIDE SEQUENCE [LARGE SCALE GENOMIC DNA]</scope>
    <source>
        <strain evidence="3 4">NPDC004045</strain>
    </source>
</reference>